<dbReference type="Pfam" id="PF13564">
    <property type="entry name" value="DoxX_2"/>
    <property type="match status" value="1"/>
</dbReference>
<accession>A0A2Z5G114</accession>
<dbReference type="Proteomes" id="UP000253606">
    <property type="component" value="Chromosome"/>
</dbReference>
<reference evidence="6 7" key="1">
    <citation type="journal article" date="2018" name="Front. Microbiol.">
        <title>Hydrolytic Capabilities as a Key to Environmental Success: Chitinolytic and Cellulolytic Acidobacteria From Acidic Sub-arctic Soils and Boreal Peatlands.</title>
        <authorList>
            <person name="Belova S.E."/>
            <person name="Ravin N.V."/>
            <person name="Pankratov T.A."/>
            <person name="Rakitin A.L."/>
            <person name="Ivanova A.A."/>
            <person name="Beletsky A.V."/>
            <person name="Mardanov A.V."/>
            <person name="Sinninghe Damste J.S."/>
            <person name="Dedysh S.N."/>
        </authorList>
    </citation>
    <scope>NUCLEOTIDE SEQUENCE [LARGE SCALE GENOMIC DNA]</scope>
    <source>
        <strain evidence="6 7">SBC82</strain>
    </source>
</reference>
<dbReference type="AlphaFoldDB" id="A0A2Z5G114"/>
<sequence>MTTKSLNLTYWITTSTFCLMMAASGVLYLTSIGFKERFAHLGFPSYFRVELALFKLAGVAVLLLPFPRFLKEWAFAGFFIVLLSAFIAHLASGDGPKKAMAPVSMTVLLAVSYMVFSMMGRK</sequence>
<evidence type="ECO:0000256" key="4">
    <source>
        <dbReference type="ARBA" id="ARBA00023136"/>
    </source>
</evidence>
<dbReference type="InterPro" id="IPR016944">
    <property type="entry name" value="UCP030066"/>
</dbReference>
<dbReference type="RefSeq" id="WP_161557342.1">
    <property type="nucleotide sequence ID" value="NZ_CP030840.1"/>
</dbReference>
<feature type="transmembrane region" description="Helical" evidence="5">
    <location>
        <begin position="99"/>
        <end position="116"/>
    </location>
</feature>
<dbReference type="KEGG" id="abas:ACPOL_2974"/>
<organism evidence="6 7">
    <name type="scientific">Acidisarcina polymorpha</name>
    <dbReference type="NCBI Taxonomy" id="2211140"/>
    <lineage>
        <taxon>Bacteria</taxon>
        <taxon>Pseudomonadati</taxon>
        <taxon>Acidobacteriota</taxon>
        <taxon>Terriglobia</taxon>
        <taxon>Terriglobales</taxon>
        <taxon>Acidobacteriaceae</taxon>
        <taxon>Acidisarcina</taxon>
    </lineage>
</organism>
<dbReference type="InterPro" id="IPR032808">
    <property type="entry name" value="DoxX"/>
</dbReference>
<feature type="transmembrane region" description="Helical" evidence="5">
    <location>
        <begin position="73"/>
        <end position="93"/>
    </location>
</feature>
<keyword evidence="7" id="KW-1185">Reference proteome</keyword>
<evidence type="ECO:0000256" key="3">
    <source>
        <dbReference type="ARBA" id="ARBA00022989"/>
    </source>
</evidence>
<keyword evidence="2 5" id="KW-0812">Transmembrane</keyword>
<name>A0A2Z5G114_9BACT</name>
<feature type="transmembrane region" description="Helical" evidence="5">
    <location>
        <begin position="12"/>
        <end position="34"/>
    </location>
</feature>
<comment type="subcellular location">
    <subcellularLocation>
        <location evidence="1">Membrane</location>
        <topology evidence="1">Multi-pass membrane protein</topology>
    </subcellularLocation>
</comment>
<dbReference type="PIRSF" id="PIRSF030066">
    <property type="entry name" value="UCP030066"/>
    <property type="match status" value="1"/>
</dbReference>
<dbReference type="EMBL" id="CP030840">
    <property type="protein sequence ID" value="AXC12276.1"/>
    <property type="molecule type" value="Genomic_DNA"/>
</dbReference>
<gene>
    <name evidence="6" type="ORF">ACPOL_2974</name>
</gene>
<evidence type="ECO:0000313" key="7">
    <source>
        <dbReference type="Proteomes" id="UP000253606"/>
    </source>
</evidence>
<proteinExistence type="predicted"/>
<evidence type="ECO:0000256" key="2">
    <source>
        <dbReference type="ARBA" id="ARBA00022692"/>
    </source>
</evidence>
<feature type="transmembrane region" description="Helical" evidence="5">
    <location>
        <begin position="46"/>
        <end position="66"/>
    </location>
</feature>
<evidence type="ECO:0000313" key="6">
    <source>
        <dbReference type="EMBL" id="AXC12276.1"/>
    </source>
</evidence>
<keyword evidence="4 5" id="KW-0472">Membrane</keyword>
<dbReference type="GO" id="GO:0016020">
    <property type="term" value="C:membrane"/>
    <property type="evidence" value="ECO:0007669"/>
    <property type="project" value="UniProtKB-SubCell"/>
</dbReference>
<evidence type="ECO:0000256" key="5">
    <source>
        <dbReference type="SAM" id="Phobius"/>
    </source>
</evidence>
<evidence type="ECO:0000256" key="1">
    <source>
        <dbReference type="ARBA" id="ARBA00004141"/>
    </source>
</evidence>
<protein>
    <submittedName>
        <fullName evidence="6">Uncharacterized protein</fullName>
    </submittedName>
</protein>
<keyword evidence="3 5" id="KW-1133">Transmembrane helix</keyword>